<feature type="compositionally biased region" description="Polar residues" evidence="8">
    <location>
        <begin position="528"/>
        <end position="539"/>
    </location>
</feature>
<evidence type="ECO:0000313" key="13">
    <source>
        <dbReference type="Proteomes" id="UP001595816"/>
    </source>
</evidence>
<organism evidence="12 13">
    <name type="scientific">Hamadaea flava</name>
    <dbReference type="NCBI Taxonomy" id="1742688"/>
    <lineage>
        <taxon>Bacteria</taxon>
        <taxon>Bacillati</taxon>
        <taxon>Actinomycetota</taxon>
        <taxon>Actinomycetes</taxon>
        <taxon>Micromonosporales</taxon>
        <taxon>Micromonosporaceae</taxon>
        <taxon>Hamadaea</taxon>
    </lineage>
</organism>
<feature type="transmembrane region" description="Helical" evidence="9">
    <location>
        <begin position="139"/>
        <end position="159"/>
    </location>
</feature>
<feature type="domain" description="Glycosyltransferase RgtA/B/C/D-like" evidence="10">
    <location>
        <begin position="90"/>
        <end position="245"/>
    </location>
</feature>
<evidence type="ECO:0000259" key="10">
    <source>
        <dbReference type="Pfam" id="PF13231"/>
    </source>
</evidence>
<evidence type="ECO:0000256" key="6">
    <source>
        <dbReference type="ARBA" id="ARBA00022989"/>
    </source>
</evidence>
<feature type="transmembrane region" description="Helical" evidence="9">
    <location>
        <begin position="36"/>
        <end position="53"/>
    </location>
</feature>
<comment type="subcellular location">
    <subcellularLocation>
        <location evidence="1">Cell membrane</location>
        <topology evidence="1">Multi-pass membrane protein</topology>
    </subcellularLocation>
</comment>
<feature type="transmembrane region" description="Helical" evidence="9">
    <location>
        <begin position="235"/>
        <end position="255"/>
    </location>
</feature>
<dbReference type="EMBL" id="JBHSAY010000010">
    <property type="protein sequence ID" value="MFC4133321.1"/>
    <property type="molecule type" value="Genomic_DNA"/>
</dbReference>
<feature type="transmembrane region" description="Helical" evidence="9">
    <location>
        <begin position="210"/>
        <end position="228"/>
    </location>
</feature>
<keyword evidence="5 9" id="KW-0812">Transmembrane</keyword>
<evidence type="ECO:0000256" key="9">
    <source>
        <dbReference type="SAM" id="Phobius"/>
    </source>
</evidence>
<dbReference type="PANTHER" id="PTHR33908:SF3">
    <property type="entry name" value="UNDECAPRENYL PHOSPHATE-ALPHA-4-AMINO-4-DEOXY-L-ARABINOSE ARABINOSYL TRANSFERASE"/>
    <property type="match status" value="1"/>
</dbReference>
<accession>A0ABV8LQM2</accession>
<dbReference type="Proteomes" id="UP001595816">
    <property type="component" value="Unassembled WGS sequence"/>
</dbReference>
<feature type="domain" description="Putative mannosyltransferase YkcA/B-like C-terminal" evidence="11">
    <location>
        <begin position="576"/>
        <end position="667"/>
    </location>
</feature>
<feature type="transmembrane region" description="Helical" evidence="9">
    <location>
        <begin position="378"/>
        <end position="396"/>
    </location>
</feature>
<proteinExistence type="predicted"/>
<evidence type="ECO:0000256" key="1">
    <source>
        <dbReference type="ARBA" id="ARBA00004651"/>
    </source>
</evidence>
<evidence type="ECO:0000256" key="5">
    <source>
        <dbReference type="ARBA" id="ARBA00022692"/>
    </source>
</evidence>
<feature type="transmembrane region" description="Helical" evidence="9">
    <location>
        <begin position="403"/>
        <end position="423"/>
    </location>
</feature>
<reference evidence="13" key="1">
    <citation type="journal article" date="2019" name="Int. J. Syst. Evol. Microbiol.">
        <title>The Global Catalogue of Microorganisms (GCM) 10K type strain sequencing project: providing services to taxonomists for standard genome sequencing and annotation.</title>
        <authorList>
            <consortium name="The Broad Institute Genomics Platform"/>
            <consortium name="The Broad Institute Genome Sequencing Center for Infectious Disease"/>
            <person name="Wu L."/>
            <person name="Ma J."/>
        </authorList>
    </citation>
    <scope>NUCLEOTIDE SEQUENCE [LARGE SCALE GENOMIC DNA]</scope>
    <source>
        <strain evidence="13">CGMCC 4.7289</strain>
    </source>
</reference>
<dbReference type="InterPro" id="IPR038731">
    <property type="entry name" value="RgtA/B/C-like"/>
</dbReference>
<dbReference type="InterPro" id="IPR056785">
    <property type="entry name" value="YkcA/B-like_C"/>
</dbReference>
<feature type="transmembrane region" description="Helical" evidence="9">
    <location>
        <begin position="459"/>
        <end position="480"/>
    </location>
</feature>
<dbReference type="Pfam" id="PF13231">
    <property type="entry name" value="PMT_2"/>
    <property type="match status" value="1"/>
</dbReference>
<evidence type="ECO:0000259" key="11">
    <source>
        <dbReference type="Pfam" id="PF24878"/>
    </source>
</evidence>
<evidence type="ECO:0000256" key="3">
    <source>
        <dbReference type="ARBA" id="ARBA00022676"/>
    </source>
</evidence>
<feature type="transmembrane region" description="Helical" evidence="9">
    <location>
        <begin position="429"/>
        <end position="452"/>
    </location>
</feature>
<name>A0ABV8LQM2_9ACTN</name>
<evidence type="ECO:0000256" key="2">
    <source>
        <dbReference type="ARBA" id="ARBA00022475"/>
    </source>
</evidence>
<keyword evidence="2" id="KW-1003">Cell membrane</keyword>
<protein>
    <submittedName>
        <fullName evidence="12">ArnT family glycosyltransferase</fullName>
        <ecNumber evidence="12">2.4.-.-</ecNumber>
    </submittedName>
</protein>
<keyword evidence="6 9" id="KW-1133">Transmembrane helix</keyword>
<evidence type="ECO:0000313" key="12">
    <source>
        <dbReference type="EMBL" id="MFC4133321.1"/>
    </source>
</evidence>
<feature type="transmembrane region" description="Helical" evidence="9">
    <location>
        <begin position="351"/>
        <end position="372"/>
    </location>
</feature>
<feature type="region of interest" description="Disordered" evidence="8">
    <location>
        <begin position="490"/>
        <end position="567"/>
    </location>
</feature>
<gene>
    <name evidence="12" type="ORF">ACFOZ4_22150</name>
</gene>
<dbReference type="GO" id="GO:0016757">
    <property type="term" value="F:glycosyltransferase activity"/>
    <property type="evidence" value="ECO:0007669"/>
    <property type="project" value="UniProtKB-KW"/>
</dbReference>
<dbReference type="InterPro" id="IPR050297">
    <property type="entry name" value="LipidA_mod_glycosyltrf_83"/>
</dbReference>
<feature type="compositionally biased region" description="Gly residues" evidence="8">
    <location>
        <begin position="540"/>
        <end position="565"/>
    </location>
</feature>
<comment type="caution">
    <text evidence="12">The sequence shown here is derived from an EMBL/GenBank/DDBJ whole genome shotgun (WGS) entry which is preliminary data.</text>
</comment>
<feature type="transmembrane region" description="Helical" evidence="9">
    <location>
        <begin position="165"/>
        <end position="182"/>
    </location>
</feature>
<dbReference type="EC" id="2.4.-.-" evidence="12"/>
<feature type="transmembrane region" description="Helical" evidence="9">
    <location>
        <begin position="320"/>
        <end position="339"/>
    </location>
</feature>
<evidence type="ECO:0000256" key="4">
    <source>
        <dbReference type="ARBA" id="ARBA00022679"/>
    </source>
</evidence>
<keyword evidence="13" id="KW-1185">Reference proteome</keyword>
<dbReference type="RefSeq" id="WP_253760879.1">
    <property type="nucleotide sequence ID" value="NZ_JAMZDZ010000001.1"/>
</dbReference>
<dbReference type="PANTHER" id="PTHR33908">
    <property type="entry name" value="MANNOSYLTRANSFERASE YKCB-RELATED"/>
    <property type="match status" value="1"/>
</dbReference>
<dbReference type="Pfam" id="PF24878">
    <property type="entry name" value="YkcB_C"/>
    <property type="match status" value="1"/>
</dbReference>
<evidence type="ECO:0000256" key="7">
    <source>
        <dbReference type="ARBA" id="ARBA00023136"/>
    </source>
</evidence>
<keyword evidence="4 12" id="KW-0808">Transferase</keyword>
<keyword evidence="7 9" id="KW-0472">Membrane</keyword>
<feature type="compositionally biased region" description="Gly residues" evidence="8">
    <location>
        <begin position="501"/>
        <end position="521"/>
    </location>
</feature>
<evidence type="ECO:0000256" key="8">
    <source>
        <dbReference type="SAM" id="MobiDB-lite"/>
    </source>
</evidence>
<sequence>MTIAEDRVQDTPVTALEPATAATPAGPNRRRWERPALLALLVATGVLYIWGLGKSGWANAYYSAAAQAGSQSWKAMFFGSFDSSNFITVDKTPASLWAMSLSARIFGVNSWSILVPQALEGVAAVGLLYAAVRRWFGPAAGLLAGGVMALTPVAVLMFRFNNPDALLVLLLVAGAYAVTRAVEQGKTKWLLLAGGLVGFAYLAKMLQALLVVPAFGLVYLIAAPVGFWKRIWQLLAALGAMIAGAGWWIAIVSLWPASSRPYIGGSQSNSILELTLGYNGFGRLTGDEVGSVGGGGGGNGGMWGSTGLTRLFDGEIGGQVAWLLPAALIFLVGGLALSARAARTSRMRAGLILWGGWLLVTAGTFSFMAGIFHAYYTVALAPAIGALIGIGAVSLWQHRAHIVARSILAVALAITAVWSSVLLGRSADFVPWLRTSVVVVGVLAAAALLALPWLRWRRVATVVAVASIATGLAGPAAYALDTAATAHTGSIPTAGPSVQGSGFGGGRMGGGGQRGGFGNGGMQAPPNMGTQNGATQPGNGQNGFPGTGTRSDGGGRMGGGGGAGGLLSASTPNSDLVKLLRTDADQYAWAGAAVGSQNAAGYQLGSGEPVMSLGGFNGSDPSISLADFQQLVEQKKVHYFLGSSGFGGMSNGGSNSAQQIASWVAENFTAQTVGGTTVYDLIR</sequence>
<keyword evidence="3 12" id="KW-0328">Glycosyltransferase</keyword>